<comment type="similarity">
    <text evidence="2">Belongs to the auxin efflux carrier (TC 2.A.69) family.</text>
</comment>
<comment type="caution">
    <text evidence="9">The sequence shown here is derived from an EMBL/GenBank/DDBJ whole genome shotgun (WGS) entry which is preliminary data.</text>
</comment>
<dbReference type="GO" id="GO:0005886">
    <property type="term" value="C:plasma membrane"/>
    <property type="evidence" value="ECO:0007669"/>
    <property type="project" value="UniProtKB-SubCell"/>
</dbReference>
<feature type="transmembrane region" description="Helical" evidence="8">
    <location>
        <begin position="96"/>
        <end position="115"/>
    </location>
</feature>
<evidence type="ECO:0008006" key="11">
    <source>
        <dbReference type="Google" id="ProtNLM"/>
    </source>
</evidence>
<comment type="subcellular location">
    <subcellularLocation>
        <location evidence="1">Cell membrane</location>
        <topology evidence="1">Multi-pass membrane protein</topology>
    </subcellularLocation>
</comment>
<evidence type="ECO:0000313" key="10">
    <source>
        <dbReference type="Proteomes" id="UP000472580"/>
    </source>
</evidence>
<keyword evidence="6 8" id="KW-1133">Transmembrane helix</keyword>
<keyword evidence="5 8" id="KW-0812">Transmembrane</keyword>
<feature type="transmembrane region" description="Helical" evidence="8">
    <location>
        <begin position="66"/>
        <end position="90"/>
    </location>
</feature>
<proteinExistence type="inferred from homology"/>
<dbReference type="EMBL" id="WSRP01000062">
    <property type="protein sequence ID" value="MVX57938.1"/>
    <property type="molecule type" value="Genomic_DNA"/>
</dbReference>
<evidence type="ECO:0000256" key="1">
    <source>
        <dbReference type="ARBA" id="ARBA00004651"/>
    </source>
</evidence>
<dbReference type="Pfam" id="PF03547">
    <property type="entry name" value="Mem_trans"/>
    <property type="match status" value="1"/>
</dbReference>
<dbReference type="Proteomes" id="UP000472580">
    <property type="component" value="Unassembled WGS sequence"/>
</dbReference>
<evidence type="ECO:0000256" key="4">
    <source>
        <dbReference type="ARBA" id="ARBA00022475"/>
    </source>
</evidence>
<evidence type="ECO:0000256" key="7">
    <source>
        <dbReference type="ARBA" id="ARBA00023136"/>
    </source>
</evidence>
<keyword evidence="7 8" id="KW-0472">Membrane</keyword>
<dbReference type="InterPro" id="IPR004776">
    <property type="entry name" value="Mem_transp_PIN-like"/>
</dbReference>
<sequence>MQKVLLQVFKNPLIIATLLGLLFNVFGLRLPVFLTASLKSLENASLAAGLLCIGASLTLRDLKAKFALISACIVQRLLIVPLIAWTAALVFGLDKLSLGVLVLFAALPTAQSCYVMTASMGGDAPAVANVTTMQTLSAMLTLPIWTAYVLLPASGLIQ</sequence>
<dbReference type="GO" id="GO:0055085">
    <property type="term" value="P:transmembrane transport"/>
    <property type="evidence" value="ECO:0007669"/>
    <property type="project" value="InterPro"/>
</dbReference>
<feature type="transmembrane region" description="Helical" evidence="8">
    <location>
        <begin position="12"/>
        <end position="34"/>
    </location>
</feature>
<dbReference type="PANTHER" id="PTHR36838">
    <property type="entry name" value="AUXIN EFFLUX CARRIER FAMILY PROTEIN"/>
    <property type="match status" value="1"/>
</dbReference>
<keyword evidence="10" id="KW-1185">Reference proteome</keyword>
<dbReference type="AlphaFoldDB" id="A0A6L6YMA0"/>
<organism evidence="9 10">
    <name type="scientific">Parasutterella muris</name>
    <dbReference type="NCBI Taxonomy" id="2565572"/>
    <lineage>
        <taxon>Bacteria</taxon>
        <taxon>Pseudomonadati</taxon>
        <taxon>Pseudomonadota</taxon>
        <taxon>Betaproteobacteria</taxon>
        <taxon>Burkholderiales</taxon>
        <taxon>Sutterellaceae</taxon>
        <taxon>Parasutterella</taxon>
    </lineage>
</organism>
<protein>
    <recommendedName>
        <fullName evidence="11">AEC family transporter</fullName>
    </recommendedName>
</protein>
<accession>A0A6L6YMA0</accession>
<dbReference type="Gene3D" id="1.20.1530.20">
    <property type="match status" value="1"/>
</dbReference>
<evidence type="ECO:0000313" key="9">
    <source>
        <dbReference type="EMBL" id="MVX57938.1"/>
    </source>
</evidence>
<keyword evidence="3" id="KW-0813">Transport</keyword>
<evidence type="ECO:0000256" key="8">
    <source>
        <dbReference type="SAM" id="Phobius"/>
    </source>
</evidence>
<feature type="transmembrane region" description="Helical" evidence="8">
    <location>
        <begin position="136"/>
        <end position="157"/>
    </location>
</feature>
<evidence type="ECO:0000256" key="2">
    <source>
        <dbReference type="ARBA" id="ARBA00010145"/>
    </source>
</evidence>
<dbReference type="RefSeq" id="WP_160336351.1">
    <property type="nucleotide sequence ID" value="NZ_WSRP01000062.1"/>
</dbReference>
<evidence type="ECO:0000256" key="6">
    <source>
        <dbReference type="ARBA" id="ARBA00022989"/>
    </source>
</evidence>
<evidence type="ECO:0000256" key="3">
    <source>
        <dbReference type="ARBA" id="ARBA00022448"/>
    </source>
</evidence>
<dbReference type="PANTHER" id="PTHR36838:SF4">
    <property type="entry name" value="AUXIN EFFLUX CARRIER FAMILY PROTEIN"/>
    <property type="match status" value="1"/>
</dbReference>
<dbReference type="InterPro" id="IPR038770">
    <property type="entry name" value="Na+/solute_symporter_sf"/>
</dbReference>
<gene>
    <name evidence="9" type="ORF">E5987_12190</name>
</gene>
<keyword evidence="4" id="KW-1003">Cell membrane</keyword>
<reference evidence="9 10" key="1">
    <citation type="submission" date="2019-12" db="EMBL/GenBank/DDBJ databases">
        <title>Microbes associate with the intestines of laboratory mice.</title>
        <authorList>
            <person name="Navarre W."/>
            <person name="Wong E."/>
        </authorList>
    </citation>
    <scope>NUCLEOTIDE SEQUENCE [LARGE SCALE GENOMIC DNA]</scope>
    <source>
        <strain evidence="9 10">NM82_D38</strain>
    </source>
</reference>
<evidence type="ECO:0000256" key="5">
    <source>
        <dbReference type="ARBA" id="ARBA00022692"/>
    </source>
</evidence>
<dbReference type="OrthoDB" id="9805563at2"/>
<name>A0A6L6YMA0_9BURK</name>